<keyword evidence="3" id="KW-1185">Reference proteome</keyword>
<feature type="compositionally biased region" description="Low complexity" evidence="1">
    <location>
        <begin position="168"/>
        <end position="177"/>
    </location>
</feature>
<evidence type="ECO:0008006" key="4">
    <source>
        <dbReference type="Google" id="ProtNLM"/>
    </source>
</evidence>
<proteinExistence type="predicted"/>
<evidence type="ECO:0000313" key="3">
    <source>
        <dbReference type="Proteomes" id="UP001595075"/>
    </source>
</evidence>
<feature type="region of interest" description="Disordered" evidence="1">
    <location>
        <begin position="85"/>
        <end position="117"/>
    </location>
</feature>
<feature type="compositionally biased region" description="Basic and acidic residues" evidence="1">
    <location>
        <begin position="732"/>
        <end position="744"/>
    </location>
</feature>
<feature type="compositionally biased region" description="Polar residues" evidence="1">
    <location>
        <begin position="758"/>
        <end position="772"/>
    </location>
</feature>
<feature type="region of interest" description="Disordered" evidence="1">
    <location>
        <begin position="732"/>
        <end position="772"/>
    </location>
</feature>
<accession>A0ABR4CHT5</accession>
<gene>
    <name evidence="2" type="ORF">VTL71DRAFT_15091</name>
</gene>
<evidence type="ECO:0000313" key="2">
    <source>
        <dbReference type="EMBL" id="KAL2068753.1"/>
    </source>
</evidence>
<comment type="caution">
    <text evidence="2">The sequence shown here is derived from an EMBL/GenBank/DDBJ whole genome shotgun (WGS) entry which is preliminary data.</text>
</comment>
<dbReference type="EMBL" id="JAZHXI010000008">
    <property type="protein sequence ID" value="KAL2068753.1"/>
    <property type="molecule type" value="Genomic_DNA"/>
</dbReference>
<evidence type="ECO:0000256" key="1">
    <source>
        <dbReference type="SAM" id="MobiDB-lite"/>
    </source>
</evidence>
<feature type="region of interest" description="Disordered" evidence="1">
    <location>
        <begin position="380"/>
        <end position="425"/>
    </location>
</feature>
<feature type="compositionally biased region" description="Polar residues" evidence="1">
    <location>
        <begin position="108"/>
        <end position="117"/>
    </location>
</feature>
<feature type="region of interest" description="Disordered" evidence="1">
    <location>
        <begin position="124"/>
        <end position="143"/>
    </location>
</feature>
<feature type="region of interest" description="Disordered" evidence="1">
    <location>
        <begin position="165"/>
        <end position="245"/>
    </location>
</feature>
<feature type="compositionally biased region" description="Low complexity" evidence="1">
    <location>
        <begin position="928"/>
        <end position="948"/>
    </location>
</feature>
<feature type="compositionally biased region" description="Low complexity" evidence="1">
    <location>
        <begin position="184"/>
        <end position="194"/>
    </location>
</feature>
<feature type="compositionally biased region" description="Basic and acidic residues" evidence="1">
    <location>
        <begin position="392"/>
        <end position="423"/>
    </location>
</feature>
<organism evidence="2 3">
    <name type="scientific">Oculimacula yallundae</name>
    <dbReference type="NCBI Taxonomy" id="86028"/>
    <lineage>
        <taxon>Eukaryota</taxon>
        <taxon>Fungi</taxon>
        <taxon>Dikarya</taxon>
        <taxon>Ascomycota</taxon>
        <taxon>Pezizomycotina</taxon>
        <taxon>Leotiomycetes</taxon>
        <taxon>Helotiales</taxon>
        <taxon>Ploettnerulaceae</taxon>
        <taxon>Oculimacula</taxon>
    </lineage>
</organism>
<feature type="compositionally biased region" description="Polar residues" evidence="1">
    <location>
        <begin position="90"/>
        <end position="100"/>
    </location>
</feature>
<sequence length="972" mass="107624">MSSEPSSLPEQDSGGTHFYFPHPAGLRVARHIVASLIRGSGNGISQNENDNFSSTSAPTFASSPEVASLLKEIWAFSEVADSVQPPVDTGNATSSPNVNRGNVADARPSTTWGTNYSSEIRSGPFSAVSSQSSTGSFHPQHSFTTVPLTAPQAIANSPASFYASNMRTTSTSSQQTQPSEHIMSGSAGSAASRATDSPFCGTESPYNVESPSGRSSTFTPQPMSRQSSGRHATMPNLPNPESEPLRLDEATSYNLYPQASQGSNNTQTKLACGGYSTQLQTILPSNRSQPCGNPSSNLQSRTPQTMAPHIKNFLPVNKTPNNNSKLDPRSKERAIAISNKPAQILAPMSTLASTSFHQSPVAIVPHPGIDNPLFKAQMATTEPLPTKKRKPKAEGTPRVKRQKTDKATIKPKRAPKEKAKKPDPIPLDDNTLMIILEHCPPKFLKKARLVDRHWKYLVDDFVSIRRNQRKNNYDIDLPTADVLGLTELQYTDLLGGKGCLEPGCTDTAACRTHWSWAKRWCGKCWSSKIEREDRTLKARQQIFPNRLTLQKLLECIPVGMYDSFQKAHDYIENVDARPATAPRIYKYYIKTEVDKIIEEYEAFKILPFKDDPTKSAAENASARTDHAQRESEAQEKQKEFLDTRKLKNDEHMQRVLKIEGAIRKKREQDKIPNDKNRKARIDFFLGRAGEEIPDIPTAFVLQTASYKAATRIYRTPGSERCWQTLKPKIQKAWDRSDEKRRLESGESQIAEQDHEIQSNRIEQSQDDQFSNNMSSMVTGHTQHTLQNQLMALQAQNERRNHLSAFHAQNDRHNQPSVDSHQYNQTNIQNFMANRAHSMIPSSGMFGTLSSNNNSNGYGVPTNNIYGRTTVPNSHSDVFPSNSLGNNFGGGAAQFHLQSSDMNHGLPHMPMGFSQQYQSDGYMQFPQASNNNHNNGSFGSGSVSNPPGGRKITVNSLLTNPAPDVSMGYDAFQ</sequence>
<dbReference type="Proteomes" id="UP001595075">
    <property type="component" value="Unassembled WGS sequence"/>
</dbReference>
<feature type="region of interest" description="Disordered" evidence="1">
    <location>
        <begin position="614"/>
        <end position="638"/>
    </location>
</feature>
<feature type="region of interest" description="Disordered" evidence="1">
    <location>
        <begin position="925"/>
        <end position="959"/>
    </location>
</feature>
<feature type="compositionally biased region" description="Polar residues" evidence="1">
    <location>
        <begin position="204"/>
        <end position="230"/>
    </location>
</feature>
<feature type="compositionally biased region" description="Basic and acidic residues" evidence="1">
    <location>
        <begin position="623"/>
        <end position="638"/>
    </location>
</feature>
<name>A0ABR4CHT5_9HELO</name>
<feature type="compositionally biased region" description="Polar residues" evidence="1">
    <location>
        <begin position="127"/>
        <end position="143"/>
    </location>
</feature>
<protein>
    <recommendedName>
        <fullName evidence="4">F-box domain-containing protein</fullName>
    </recommendedName>
</protein>
<reference evidence="2 3" key="1">
    <citation type="journal article" date="2024" name="Commun. Biol.">
        <title>Comparative genomic analysis of thermophilic fungi reveals convergent evolutionary adaptations and gene losses.</title>
        <authorList>
            <person name="Steindorff A.S."/>
            <person name="Aguilar-Pontes M.V."/>
            <person name="Robinson A.J."/>
            <person name="Andreopoulos B."/>
            <person name="LaButti K."/>
            <person name="Kuo A."/>
            <person name="Mondo S."/>
            <person name="Riley R."/>
            <person name="Otillar R."/>
            <person name="Haridas S."/>
            <person name="Lipzen A."/>
            <person name="Grimwood J."/>
            <person name="Schmutz J."/>
            <person name="Clum A."/>
            <person name="Reid I.D."/>
            <person name="Moisan M.C."/>
            <person name="Butler G."/>
            <person name="Nguyen T.T.M."/>
            <person name="Dewar K."/>
            <person name="Conant G."/>
            <person name="Drula E."/>
            <person name="Henrissat B."/>
            <person name="Hansel C."/>
            <person name="Singer S."/>
            <person name="Hutchinson M.I."/>
            <person name="de Vries R.P."/>
            <person name="Natvig D.O."/>
            <person name="Powell A.J."/>
            <person name="Tsang A."/>
            <person name="Grigoriev I.V."/>
        </authorList>
    </citation>
    <scope>NUCLEOTIDE SEQUENCE [LARGE SCALE GENOMIC DNA]</scope>
    <source>
        <strain evidence="2 3">CBS 494.80</strain>
    </source>
</reference>